<keyword evidence="4 6" id="KW-1133">Transmembrane helix</keyword>
<gene>
    <name evidence="7" type="ORF">H8E41_11655</name>
</gene>
<dbReference type="Proteomes" id="UP000614424">
    <property type="component" value="Unassembled WGS sequence"/>
</dbReference>
<comment type="subcellular location">
    <subcellularLocation>
        <location evidence="1">Cell membrane</location>
        <topology evidence="1">Multi-pass membrane protein</topology>
    </subcellularLocation>
</comment>
<keyword evidence="2" id="KW-1003">Cell membrane</keyword>
<feature type="transmembrane region" description="Helical" evidence="6">
    <location>
        <begin position="193"/>
        <end position="213"/>
    </location>
</feature>
<feature type="transmembrane region" description="Helical" evidence="6">
    <location>
        <begin position="61"/>
        <end position="79"/>
    </location>
</feature>
<dbReference type="Pfam" id="PF02653">
    <property type="entry name" value="BPD_transp_2"/>
    <property type="match status" value="1"/>
</dbReference>
<evidence type="ECO:0000256" key="1">
    <source>
        <dbReference type="ARBA" id="ARBA00004651"/>
    </source>
</evidence>
<proteinExistence type="predicted"/>
<dbReference type="InterPro" id="IPR043428">
    <property type="entry name" value="LivM-like"/>
</dbReference>
<feature type="transmembrane region" description="Helical" evidence="6">
    <location>
        <begin position="143"/>
        <end position="164"/>
    </location>
</feature>
<name>A0A8J6NEE5_9BACT</name>
<dbReference type="CDD" id="cd06581">
    <property type="entry name" value="TM_PBP1_LivM_like"/>
    <property type="match status" value="1"/>
</dbReference>
<evidence type="ECO:0000256" key="4">
    <source>
        <dbReference type="ARBA" id="ARBA00022989"/>
    </source>
</evidence>
<evidence type="ECO:0000313" key="7">
    <source>
        <dbReference type="EMBL" id="MBC8318554.1"/>
    </source>
</evidence>
<evidence type="ECO:0000256" key="6">
    <source>
        <dbReference type="SAM" id="Phobius"/>
    </source>
</evidence>
<feature type="transmembrane region" description="Helical" evidence="6">
    <location>
        <begin position="111"/>
        <end position="131"/>
    </location>
</feature>
<dbReference type="GO" id="GO:0015658">
    <property type="term" value="F:branched-chain amino acid transmembrane transporter activity"/>
    <property type="evidence" value="ECO:0007669"/>
    <property type="project" value="InterPro"/>
</dbReference>
<keyword evidence="5 6" id="KW-0472">Membrane</keyword>
<dbReference type="InterPro" id="IPR001851">
    <property type="entry name" value="ABC_transp_permease"/>
</dbReference>
<dbReference type="GO" id="GO:0005886">
    <property type="term" value="C:plasma membrane"/>
    <property type="evidence" value="ECO:0007669"/>
    <property type="project" value="UniProtKB-SubCell"/>
</dbReference>
<sequence length="354" mass="37685">MRQYFPLCIFLALVVLIQLVTQITETAFYLTQLTMSAYYSLLIIGLCTIMGYAGQISLGHAGFFAIGGYLSAGLTTHNLQPFADTGITSLLDKAGLLVSSKDLYGDTLLTVHPWIACIVAISTAVIIALVLGGPVLKLKGHYLAMATLGFGIIIFRIAMATPYFGEADGLSGVPSFTLLPGITVSGDFGARIINYYIAWGTVLIGMLLLINLVNSRMGRALSALHGSEEAAQAMGVNTARAKLLTFVLSAAYAALAGVLLTHYNGSIGPGEAGVMKSVRYVAIVAIGGMAHLWGALIIGTLLNFMSMRGLFGSYDDAVFGIILILIMLFAPQGLLRLHIWKHIQKIKPKKHGTA</sequence>
<feature type="transmembrane region" description="Helical" evidence="6">
    <location>
        <begin position="317"/>
        <end position="335"/>
    </location>
</feature>
<evidence type="ECO:0000256" key="5">
    <source>
        <dbReference type="ARBA" id="ARBA00023136"/>
    </source>
</evidence>
<reference evidence="7 8" key="1">
    <citation type="submission" date="2020-08" db="EMBL/GenBank/DDBJ databases">
        <title>Bridging the membrane lipid divide: bacteria of the FCB group superphylum have the potential to synthesize archaeal ether lipids.</title>
        <authorList>
            <person name="Villanueva L."/>
            <person name="Von Meijenfeldt F.A.B."/>
            <person name="Westbye A.B."/>
            <person name="Yadav S."/>
            <person name="Hopmans E.C."/>
            <person name="Dutilh B.E."/>
            <person name="Sinninghe Damste J.S."/>
        </authorList>
    </citation>
    <scope>NUCLEOTIDE SEQUENCE [LARGE SCALE GENOMIC DNA]</scope>
    <source>
        <strain evidence="7">NIOZ-UU47</strain>
    </source>
</reference>
<accession>A0A8J6NEE5</accession>
<feature type="transmembrane region" description="Helical" evidence="6">
    <location>
        <begin position="38"/>
        <end position="54"/>
    </location>
</feature>
<protein>
    <submittedName>
        <fullName evidence="7">Branched-chain amino acid ABC transporter permease</fullName>
    </submittedName>
</protein>
<keyword evidence="3 6" id="KW-0812">Transmembrane</keyword>
<organism evidence="7 8">
    <name type="scientific">Candidatus Desulfobia pelagia</name>
    <dbReference type="NCBI Taxonomy" id="2841692"/>
    <lineage>
        <taxon>Bacteria</taxon>
        <taxon>Pseudomonadati</taxon>
        <taxon>Thermodesulfobacteriota</taxon>
        <taxon>Desulfobulbia</taxon>
        <taxon>Desulfobulbales</taxon>
        <taxon>Desulfobulbaceae</taxon>
        <taxon>Candidatus Desulfobia</taxon>
    </lineage>
</organism>
<dbReference type="PANTHER" id="PTHR30482:SF18">
    <property type="entry name" value="BRANCHED AMINO ACID TRANSPORT SYSTEM PERMEASE"/>
    <property type="match status" value="1"/>
</dbReference>
<evidence type="ECO:0000256" key="3">
    <source>
        <dbReference type="ARBA" id="ARBA00022692"/>
    </source>
</evidence>
<feature type="transmembrane region" description="Helical" evidence="6">
    <location>
        <begin position="280"/>
        <end position="305"/>
    </location>
</feature>
<evidence type="ECO:0000313" key="8">
    <source>
        <dbReference type="Proteomes" id="UP000614424"/>
    </source>
</evidence>
<evidence type="ECO:0000256" key="2">
    <source>
        <dbReference type="ARBA" id="ARBA00022475"/>
    </source>
</evidence>
<dbReference type="AlphaFoldDB" id="A0A8J6NEE5"/>
<dbReference type="PANTHER" id="PTHR30482">
    <property type="entry name" value="HIGH-AFFINITY BRANCHED-CHAIN AMINO ACID TRANSPORT SYSTEM PERMEASE"/>
    <property type="match status" value="1"/>
</dbReference>
<feature type="transmembrane region" description="Helical" evidence="6">
    <location>
        <begin position="243"/>
        <end position="260"/>
    </location>
</feature>
<comment type="caution">
    <text evidence="7">The sequence shown here is derived from an EMBL/GenBank/DDBJ whole genome shotgun (WGS) entry which is preliminary data.</text>
</comment>
<dbReference type="EMBL" id="JACNJZ010000171">
    <property type="protein sequence ID" value="MBC8318554.1"/>
    <property type="molecule type" value="Genomic_DNA"/>
</dbReference>